<dbReference type="InterPro" id="IPR001608">
    <property type="entry name" value="Ala_racemase_N"/>
</dbReference>
<dbReference type="PANTHER" id="PTHR30511">
    <property type="entry name" value="ALANINE RACEMASE"/>
    <property type="match status" value="1"/>
</dbReference>
<protein>
    <recommendedName>
        <fullName evidence="4">Alanine racemase</fullName>
        <ecNumber evidence="4">5.1.1.1</ecNumber>
    </recommendedName>
</protein>
<comment type="cofactor">
    <cofactor evidence="1 4">
        <name>pyridoxal 5'-phosphate</name>
        <dbReference type="ChEBI" id="CHEBI:597326"/>
    </cofactor>
</comment>
<dbReference type="InterPro" id="IPR000821">
    <property type="entry name" value="Ala_racemase"/>
</dbReference>
<comment type="pathway">
    <text evidence="4">Amino-acid biosynthesis; D-alanine biosynthesis; D-alanine from L-alanine: step 1/1.</text>
</comment>
<dbReference type="Gene3D" id="3.20.20.10">
    <property type="entry name" value="Alanine racemase"/>
    <property type="match status" value="1"/>
</dbReference>
<evidence type="ECO:0000313" key="7">
    <source>
        <dbReference type="Proteomes" id="UP001500866"/>
    </source>
</evidence>
<feature type="active site" description="Proton acceptor; specific for L-alanine" evidence="4">
    <location>
        <position position="271"/>
    </location>
</feature>
<name>A0ABN1FH87_9BACI</name>
<evidence type="ECO:0000313" key="6">
    <source>
        <dbReference type="EMBL" id="GAA0590506.1"/>
    </source>
</evidence>
<evidence type="ECO:0000256" key="1">
    <source>
        <dbReference type="ARBA" id="ARBA00001933"/>
    </source>
</evidence>
<feature type="binding site" evidence="4">
    <location>
        <position position="142"/>
    </location>
    <ligand>
        <name>substrate</name>
    </ligand>
</feature>
<dbReference type="Pfam" id="PF01168">
    <property type="entry name" value="Ala_racemase_N"/>
    <property type="match status" value="1"/>
</dbReference>
<keyword evidence="3 4" id="KW-0413">Isomerase</keyword>
<dbReference type="EMBL" id="BAAADS010000001">
    <property type="protein sequence ID" value="GAA0590506.1"/>
    <property type="molecule type" value="Genomic_DNA"/>
</dbReference>
<keyword evidence="7" id="KW-1185">Reference proteome</keyword>
<dbReference type="PRINTS" id="PR00992">
    <property type="entry name" value="ALARACEMASE"/>
</dbReference>
<dbReference type="Proteomes" id="UP001500866">
    <property type="component" value="Unassembled WGS sequence"/>
</dbReference>
<dbReference type="SUPFAM" id="SSF50621">
    <property type="entry name" value="Alanine racemase C-terminal domain-like"/>
    <property type="match status" value="1"/>
</dbReference>
<keyword evidence="2 4" id="KW-0663">Pyridoxal phosphate</keyword>
<comment type="similarity">
    <text evidence="4">Belongs to the alanine racemase family.</text>
</comment>
<dbReference type="EC" id="5.1.1.1" evidence="4"/>
<evidence type="ECO:0000259" key="5">
    <source>
        <dbReference type="SMART" id="SM01005"/>
    </source>
</evidence>
<feature type="active site" description="Proton acceptor; specific for D-alanine" evidence="4">
    <location>
        <position position="44"/>
    </location>
</feature>
<dbReference type="RefSeq" id="WP_343809651.1">
    <property type="nucleotide sequence ID" value="NZ_BAAADS010000001.1"/>
</dbReference>
<dbReference type="Gene3D" id="2.40.37.10">
    <property type="entry name" value="Lyase, Ornithine Decarboxylase, Chain A, domain 1"/>
    <property type="match status" value="1"/>
</dbReference>
<dbReference type="InterPro" id="IPR011079">
    <property type="entry name" value="Ala_racemase_C"/>
</dbReference>
<dbReference type="PANTHER" id="PTHR30511:SF0">
    <property type="entry name" value="ALANINE RACEMASE, CATABOLIC-RELATED"/>
    <property type="match status" value="1"/>
</dbReference>
<reference evidence="6 7" key="1">
    <citation type="journal article" date="2019" name="Int. J. Syst. Evol. Microbiol.">
        <title>The Global Catalogue of Microorganisms (GCM) 10K type strain sequencing project: providing services to taxonomists for standard genome sequencing and annotation.</title>
        <authorList>
            <consortium name="The Broad Institute Genomics Platform"/>
            <consortium name="The Broad Institute Genome Sequencing Center for Infectious Disease"/>
            <person name="Wu L."/>
            <person name="Ma J."/>
        </authorList>
    </citation>
    <scope>NUCLEOTIDE SEQUENCE [LARGE SCALE GENOMIC DNA]</scope>
    <source>
        <strain evidence="6 7">JCM 15395</strain>
    </source>
</reference>
<dbReference type="CDD" id="cd00430">
    <property type="entry name" value="PLPDE_III_AR"/>
    <property type="match status" value="1"/>
</dbReference>
<organism evidence="6 7">
    <name type="scientific">Virgibacillus siamensis</name>
    <dbReference type="NCBI Taxonomy" id="480071"/>
    <lineage>
        <taxon>Bacteria</taxon>
        <taxon>Bacillati</taxon>
        <taxon>Bacillota</taxon>
        <taxon>Bacilli</taxon>
        <taxon>Bacillales</taxon>
        <taxon>Bacillaceae</taxon>
        <taxon>Virgibacillus</taxon>
    </lineage>
</organism>
<dbReference type="InterPro" id="IPR029066">
    <property type="entry name" value="PLP-binding_barrel"/>
</dbReference>
<feature type="modified residue" description="N6-(pyridoxal phosphate)lysine" evidence="4">
    <location>
        <position position="44"/>
    </location>
</feature>
<gene>
    <name evidence="6" type="primary">alr_1</name>
    <name evidence="6" type="ORF">GCM10009001_03100</name>
</gene>
<feature type="domain" description="Alanine racemase C-terminal" evidence="5">
    <location>
        <begin position="250"/>
        <end position="378"/>
    </location>
</feature>
<accession>A0ABN1FH87</accession>
<dbReference type="HAMAP" id="MF_01201">
    <property type="entry name" value="Ala_racemase"/>
    <property type="match status" value="1"/>
</dbReference>
<comment type="function">
    <text evidence="4">Catalyzes the interconversion of L-alanine and D-alanine. May also act on other amino acids.</text>
</comment>
<comment type="caution">
    <text evidence="6">The sequence shown here is derived from an EMBL/GenBank/DDBJ whole genome shotgun (WGS) entry which is preliminary data.</text>
</comment>
<proteinExistence type="inferred from homology"/>
<evidence type="ECO:0000256" key="2">
    <source>
        <dbReference type="ARBA" id="ARBA00022898"/>
    </source>
</evidence>
<dbReference type="InterPro" id="IPR009006">
    <property type="entry name" value="Ala_racemase/Decarboxylase_C"/>
</dbReference>
<comment type="catalytic activity">
    <reaction evidence="4">
        <text>L-alanine = D-alanine</text>
        <dbReference type="Rhea" id="RHEA:20249"/>
        <dbReference type="ChEBI" id="CHEBI:57416"/>
        <dbReference type="ChEBI" id="CHEBI:57972"/>
        <dbReference type="EC" id="5.1.1.1"/>
    </reaction>
</comment>
<comment type="caution">
    <text evidence="4">Lacks conserved residue(s) required for the propagation of feature annotation.</text>
</comment>
<dbReference type="SUPFAM" id="SSF51419">
    <property type="entry name" value="PLP-binding barrel"/>
    <property type="match status" value="1"/>
</dbReference>
<dbReference type="NCBIfam" id="TIGR00492">
    <property type="entry name" value="alr"/>
    <property type="match status" value="1"/>
</dbReference>
<dbReference type="Pfam" id="PF00842">
    <property type="entry name" value="Ala_racemase_C"/>
    <property type="match status" value="1"/>
</dbReference>
<evidence type="ECO:0000256" key="4">
    <source>
        <dbReference type="HAMAP-Rule" id="MF_01201"/>
    </source>
</evidence>
<sequence length="378" mass="41814">MQHTAMITSHNPTVAEVDLRAFHENVQNMKKLIHDDCMLMAVIKTNAYGHGVVPIGKEAVRAGADRIGVTAVEEGALLRESGIDVPIHLLGSITFEQAGDVIEYELTPFVASAELAKTMSAEAIKRNITVPLHVKMDTGLHRFGMDPNEMLSFCETCYDLPGICWEGIYTHFSSADEGEWEKTKREYQLFRDTVAELENNGFHFPIKHTAASTITIERPDLHLNMVRPGIALFGYAPALRHRKMVSLKSVMRLRSKLVRVRELPPETPVGYGGSYVTKGREKIAVVPIGLGDGYHLALSNKGQMLVRGQRAGIVGAISLDQTLIDVTHIDGVTEGDEVIIMGRQGEDEILAPQIADWMGSNVDEVLASLMMRVQREYI</sequence>
<evidence type="ECO:0000256" key="3">
    <source>
        <dbReference type="ARBA" id="ARBA00023235"/>
    </source>
</evidence>
<dbReference type="SMART" id="SM01005">
    <property type="entry name" value="Ala_racemase_C"/>
    <property type="match status" value="1"/>
</dbReference>